<dbReference type="AlphaFoldDB" id="A0A067TGQ1"/>
<dbReference type="HOGENOM" id="CLU_1315495_0_0_1"/>
<dbReference type="Proteomes" id="UP000027222">
    <property type="component" value="Unassembled WGS sequence"/>
</dbReference>
<keyword evidence="2" id="KW-1185">Reference proteome</keyword>
<sequence length="209" mass="23240">MPLPDLAMHPTISLSLSSRIERPSNLAISSSSSGLLSLLVMTILKSLSLVAESLPPVSSPKYCQVTRRLCSAPPVISMAAFRIQRRFLCFSLAPQPLPSPTSPTVLVDRINNQKKMTRIKSSMLHWRKNPLLSSDWAINETLLHAYHLPQSFPPYFSANDSDSGLRLMCPPASLGLTVQQYEHNNTDLRMSTNDRPFSFRLSSFDSVTP</sequence>
<name>A0A067TGQ1_GALM3</name>
<organism evidence="1 2">
    <name type="scientific">Galerina marginata (strain CBS 339.88)</name>
    <dbReference type="NCBI Taxonomy" id="685588"/>
    <lineage>
        <taxon>Eukaryota</taxon>
        <taxon>Fungi</taxon>
        <taxon>Dikarya</taxon>
        <taxon>Basidiomycota</taxon>
        <taxon>Agaricomycotina</taxon>
        <taxon>Agaricomycetes</taxon>
        <taxon>Agaricomycetidae</taxon>
        <taxon>Agaricales</taxon>
        <taxon>Agaricineae</taxon>
        <taxon>Strophariaceae</taxon>
        <taxon>Galerina</taxon>
    </lineage>
</organism>
<reference evidence="2" key="1">
    <citation type="journal article" date="2014" name="Proc. Natl. Acad. Sci. U.S.A.">
        <title>Extensive sampling of basidiomycete genomes demonstrates inadequacy of the white-rot/brown-rot paradigm for wood decay fungi.</title>
        <authorList>
            <person name="Riley R."/>
            <person name="Salamov A.A."/>
            <person name="Brown D.W."/>
            <person name="Nagy L.G."/>
            <person name="Floudas D."/>
            <person name="Held B.W."/>
            <person name="Levasseur A."/>
            <person name="Lombard V."/>
            <person name="Morin E."/>
            <person name="Otillar R."/>
            <person name="Lindquist E.A."/>
            <person name="Sun H."/>
            <person name="LaButti K.M."/>
            <person name="Schmutz J."/>
            <person name="Jabbour D."/>
            <person name="Luo H."/>
            <person name="Baker S.E."/>
            <person name="Pisabarro A.G."/>
            <person name="Walton J.D."/>
            <person name="Blanchette R.A."/>
            <person name="Henrissat B."/>
            <person name="Martin F."/>
            <person name="Cullen D."/>
            <person name="Hibbett D.S."/>
            <person name="Grigoriev I.V."/>
        </authorList>
    </citation>
    <scope>NUCLEOTIDE SEQUENCE [LARGE SCALE GENOMIC DNA]</scope>
    <source>
        <strain evidence="2">CBS 339.88</strain>
    </source>
</reference>
<gene>
    <name evidence="1" type="ORF">GALMADRAFT_151482</name>
</gene>
<proteinExistence type="predicted"/>
<accession>A0A067TGQ1</accession>
<protein>
    <submittedName>
        <fullName evidence="1">Uncharacterized protein</fullName>
    </submittedName>
</protein>
<dbReference type="EMBL" id="KL142369">
    <property type="protein sequence ID" value="KDR82326.1"/>
    <property type="molecule type" value="Genomic_DNA"/>
</dbReference>
<evidence type="ECO:0000313" key="1">
    <source>
        <dbReference type="EMBL" id="KDR82326.1"/>
    </source>
</evidence>
<evidence type="ECO:0000313" key="2">
    <source>
        <dbReference type="Proteomes" id="UP000027222"/>
    </source>
</evidence>